<feature type="transmembrane region" description="Helical" evidence="2">
    <location>
        <begin position="46"/>
        <end position="65"/>
    </location>
</feature>
<keyword evidence="2" id="KW-0812">Transmembrane</keyword>
<keyword evidence="2" id="KW-0472">Membrane</keyword>
<proteinExistence type="predicted"/>
<name>A0A0X1KL47_9EURY</name>
<evidence type="ECO:0000256" key="2">
    <source>
        <dbReference type="SAM" id="Phobius"/>
    </source>
</evidence>
<feature type="transmembrane region" description="Helical" evidence="2">
    <location>
        <begin position="77"/>
        <end position="101"/>
    </location>
</feature>
<reference evidence="3 4" key="1">
    <citation type="submission" date="2014-01" db="EMBL/GenBank/DDBJ databases">
        <title>Genome sequencing of Thermococcus guaymasensis.</title>
        <authorList>
            <person name="Zhang X."/>
            <person name="Alvare G."/>
            <person name="Fristensky B."/>
            <person name="Chen L."/>
            <person name="Suen T."/>
            <person name="Chen Q."/>
            <person name="Ma K."/>
        </authorList>
    </citation>
    <scope>NUCLEOTIDE SEQUENCE [LARGE SCALE GENOMIC DNA]</scope>
    <source>
        <strain evidence="3 4">DSM 11113</strain>
    </source>
</reference>
<dbReference type="STRING" id="1432656.X802_07340"/>
<dbReference type="OrthoDB" id="102388at2157"/>
<evidence type="ECO:0000256" key="1">
    <source>
        <dbReference type="SAM" id="Coils"/>
    </source>
</evidence>
<dbReference type="Proteomes" id="UP000062043">
    <property type="component" value="Chromosome"/>
</dbReference>
<evidence type="ECO:0000313" key="4">
    <source>
        <dbReference type="Proteomes" id="UP000062043"/>
    </source>
</evidence>
<gene>
    <name evidence="3" type="ORF">X802_07340</name>
</gene>
<accession>A0A0X1KL47</accession>
<keyword evidence="4" id="KW-1185">Reference proteome</keyword>
<keyword evidence="2" id="KW-1133">Transmembrane helix</keyword>
<protein>
    <submittedName>
        <fullName evidence="3">Uncharacterized protein</fullName>
    </submittedName>
</protein>
<organism evidence="3 4">
    <name type="scientific">Thermococcus guaymasensis DSM 11113</name>
    <dbReference type="NCBI Taxonomy" id="1432656"/>
    <lineage>
        <taxon>Archaea</taxon>
        <taxon>Methanobacteriati</taxon>
        <taxon>Methanobacteriota</taxon>
        <taxon>Thermococci</taxon>
        <taxon>Thermococcales</taxon>
        <taxon>Thermococcaceae</taxon>
        <taxon>Thermococcus</taxon>
    </lineage>
</organism>
<dbReference type="GeneID" id="27135467"/>
<sequence>MDVPKEVLDELEKRINRLQAIIEIAERKLPASQQRPVPKPPSSFPVYLWTGAAWVIGGLLILLFLRSRYGETLSSAPTGVSMAVYLVLALGVTALLLAYYFSQRKKPEDVLDIDEMARSAKRLLKEFYFPLREALKSNDRDSLRAIADKLLEDPLLAKAMDVLHEGNPKLCAYALYLYVSKEAVNEEDIEEALQELDNKPLRKLLITMLDGRRV</sequence>
<evidence type="ECO:0000313" key="3">
    <source>
        <dbReference type="EMBL" id="AJC71989.1"/>
    </source>
</evidence>
<feature type="coiled-coil region" evidence="1">
    <location>
        <begin position="8"/>
        <end position="35"/>
    </location>
</feature>
<dbReference type="EMBL" id="CP007140">
    <property type="protein sequence ID" value="AJC71989.1"/>
    <property type="molecule type" value="Genomic_DNA"/>
</dbReference>
<dbReference type="RefSeq" id="WP_062372225.1">
    <property type="nucleotide sequence ID" value="NZ_CP007140.1"/>
</dbReference>
<dbReference type="AlphaFoldDB" id="A0A0X1KL47"/>
<dbReference type="PATRIC" id="fig|1432656.3.peg.1426"/>
<keyword evidence="1" id="KW-0175">Coiled coil</keyword>
<dbReference type="KEGG" id="tgy:X802_07340"/>